<sequence length="279" mass="27992">MGQRRDGGPVIAVDGGGTRCRLSFDGRIEMEIGPTNVATDRAGALRRLVAGLGELTARAGAVAPAYLGLAGCISARIAEEVAAALPVPVLAVEDDRPAAVRGALGTAAGAVAHCGTGSFIGICGAEGAVRLVGGWGSVLGDEASAHWIAREALTRTLEVVDGLRPQDGLTQALLDRFGGAEGIVAFARTAPPEAMAALAPEVTGATATGAEVLRAGADHIARTLARLGHRPPEALCLTGGIAAAFAPYLGPDLAAALRPPAGRPLDGALAIAREMAARR</sequence>
<dbReference type="Proteomes" id="UP000679284">
    <property type="component" value="Plasmid unnamed1"/>
</dbReference>
<dbReference type="Pfam" id="PF01869">
    <property type="entry name" value="BcrAD_BadFG"/>
    <property type="match status" value="1"/>
</dbReference>
<dbReference type="PANTHER" id="PTHR43190:SF3">
    <property type="entry name" value="N-ACETYL-D-GLUCOSAMINE KINASE"/>
    <property type="match status" value="1"/>
</dbReference>
<keyword evidence="3" id="KW-1185">Reference proteome</keyword>
<evidence type="ECO:0000313" key="2">
    <source>
        <dbReference type="EMBL" id="QUS37036.1"/>
    </source>
</evidence>
<dbReference type="AlphaFoldDB" id="A0A8J8MUN8"/>
<evidence type="ECO:0000313" key="3">
    <source>
        <dbReference type="Proteomes" id="UP000679284"/>
    </source>
</evidence>
<dbReference type="Gene3D" id="3.30.420.40">
    <property type="match status" value="2"/>
</dbReference>
<protein>
    <submittedName>
        <fullName evidence="2">ATPase</fullName>
    </submittedName>
</protein>
<dbReference type="CDD" id="cd24082">
    <property type="entry name" value="ASKHA_NBD_GspK-like"/>
    <property type="match status" value="1"/>
</dbReference>
<name>A0A8J8MUN8_9RHOB</name>
<geneLocation type="plasmid" evidence="2 3">
    <name>unnamed1</name>
</geneLocation>
<dbReference type="EMBL" id="CP047290">
    <property type="protein sequence ID" value="QUS37036.1"/>
    <property type="molecule type" value="Genomic_DNA"/>
</dbReference>
<evidence type="ECO:0000259" key="1">
    <source>
        <dbReference type="Pfam" id="PF01869"/>
    </source>
</evidence>
<dbReference type="InterPro" id="IPR002731">
    <property type="entry name" value="ATPase_BadF"/>
</dbReference>
<feature type="domain" description="ATPase BadF/BadG/BcrA/BcrD type" evidence="1">
    <location>
        <begin position="13"/>
        <end position="244"/>
    </location>
</feature>
<dbReference type="InterPro" id="IPR052519">
    <property type="entry name" value="Euk-type_GlcNAc_Kinase"/>
</dbReference>
<proteinExistence type="predicted"/>
<dbReference type="KEGG" id="fap:GR316_11630"/>
<dbReference type="SUPFAM" id="SSF53067">
    <property type="entry name" value="Actin-like ATPase domain"/>
    <property type="match status" value="2"/>
</dbReference>
<dbReference type="PANTHER" id="PTHR43190">
    <property type="entry name" value="N-ACETYL-D-GLUCOSAMINE KINASE"/>
    <property type="match status" value="1"/>
</dbReference>
<dbReference type="InterPro" id="IPR043129">
    <property type="entry name" value="ATPase_NBD"/>
</dbReference>
<gene>
    <name evidence="2" type="ORF">GR316_11630</name>
</gene>
<accession>A0A8J8MUN8</accession>
<dbReference type="RefSeq" id="WP_211785315.1">
    <property type="nucleotide sequence ID" value="NZ_CP047290.1"/>
</dbReference>
<organism evidence="2 3">
    <name type="scientific">Falsirhodobacter algicola</name>
    <dbReference type="NCBI Taxonomy" id="2692330"/>
    <lineage>
        <taxon>Bacteria</taxon>
        <taxon>Pseudomonadati</taxon>
        <taxon>Pseudomonadota</taxon>
        <taxon>Alphaproteobacteria</taxon>
        <taxon>Rhodobacterales</taxon>
        <taxon>Paracoccaceae</taxon>
        <taxon>Falsirhodobacter</taxon>
    </lineage>
</organism>
<reference evidence="2" key="1">
    <citation type="submission" date="2020-01" db="EMBL/GenBank/DDBJ databases">
        <authorList>
            <person name="Yang Y."/>
            <person name="Kwon Y.M."/>
        </authorList>
    </citation>
    <scope>NUCLEOTIDE SEQUENCE</scope>
    <source>
        <strain evidence="2">PG104</strain>
        <plasmid evidence="2">unnamed1</plasmid>
    </source>
</reference>
<keyword evidence="2" id="KW-0614">Plasmid</keyword>